<evidence type="ECO:0000256" key="5">
    <source>
        <dbReference type="ARBA" id="ARBA00023211"/>
    </source>
</evidence>
<dbReference type="UniPathway" id="UPA00079"/>
<dbReference type="Gene3D" id="3.40.50.970">
    <property type="match status" value="2"/>
</dbReference>
<evidence type="ECO:0000259" key="8">
    <source>
        <dbReference type="Pfam" id="PF02776"/>
    </source>
</evidence>
<comment type="catalytic activity">
    <reaction evidence="6">
        <text>isochorismate + 2-oxoglutarate + H(+) = 5-enolpyruvoyl-6-hydroxy-2-succinyl-cyclohex-3-ene-1-carboxylate + CO2</text>
        <dbReference type="Rhea" id="RHEA:25593"/>
        <dbReference type="ChEBI" id="CHEBI:15378"/>
        <dbReference type="ChEBI" id="CHEBI:16526"/>
        <dbReference type="ChEBI" id="CHEBI:16810"/>
        <dbReference type="ChEBI" id="CHEBI:29780"/>
        <dbReference type="ChEBI" id="CHEBI:58818"/>
        <dbReference type="EC" id="2.2.1.9"/>
    </reaction>
</comment>
<dbReference type="EC" id="2.2.1.9" evidence="6"/>
<protein>
    <recommendedName>
        <fullName evidence="6">2-succinyl-5-enolpyruvyl-6-hydroxy-3-cyclohexene-1-carboxylate synthase</fullName>
        <shortName evidence="6">SEPHCHC synthase</shortName>
        <ecNumber evidence="6">2.2.1.9</ecNumber>
    </recommendedName>
    <alternativeName>
        <fullName evidence="6">Menaquinone biosynthesis protein MenD</fullName>
    </alternativeName>
</protein>
<dbReference type="PANTHER" id="PTHR42916:SF1">
    <property type="entry name" value="PROTEIN PHYLLO, CHLOROPLASTIC"/>
    <property type="match status" value="1"/>
</dbReference>
<gene>
    <name evidence="6" type="primary">menD</name>
    <name evidence="9" type="ORF">AVDCRST_MAG56-4378</name>
</gene>
<dbReference type="AlphaFoldDB" id="A0A6J4JUM7"/>
<evidence type="ECO:0000259" key="7">
    <source>
        <dbReference type="Pfam" id="PF02775"/>
    </source>
</evidence>
<dbReference type="InterPro" id="IPR011766">
    <property type="entry name" value="TPP_enzyme_TPP-bd"/>
</dbReference>
<keyword evidence="6" id="KW-0474">Menaquinone biosynthesis</keyword>
<comment type="function">
    <text evidence="6">Catalyzes the thiamine diphosphate-dependent decarboxylation of 2-oxoglutarate and the subsequent addition of the resulting succinic semialdehyde-thiamine pyrophosphate anion to isochorismate to yield 2-succinyl-5-enolpyruvyl-6-hydroxy-3-cyclohexene-1-carboxylate (SEPHCHC).</text>
</comment>
<dbReference type="EMBL" id="CADCTQ010000360">
    <property type="protein sequence ID" value="CAA9287589.1"/>
    <property type="molecule type" value="Genomic_DNA"/>
</dbReference>
<dbReference type="InterPro" id="IPR029061">
    <property type="entry name" value="THDP-binding"/>
</dbReference>
<dbReference type="GO" id="GO:0030145">
    <property type="term" value="F:manganese ion binding"/>
    <property type="evidence" value="ECO:0007669"/>
    <property type="project" value="UniProtKB-UniRule"/>
</dbReference>
<feature type="domain" description="Thiamine pyrophosphate enzyme N-terminal TPP-binding" evidence="8">
    <location>
        <begin position="47"/>
        <end position="154"/>
    </location>
</feature>
<dbReference type="Pfam" id="PF02775">
    <property type="entry name" value="TPP_enzyme_C"/>
    <property type="match status" value="1"/>
</dbReference>
<proteinExistence type="inferred from homology"/>
<evidence type="ECO:0000256" key="6">
    <source>
        <dbReference type="HAMAP-Rule" id="MF_01659"/>
    </source>
</evidence>
<comment type="pathway">
    <text evidence="6">Quinol/quinone metabolism; 1,4-dihydroxy-2-naphthoate biosynthesis; 1,4-dihydroxy-2-naphthoate from chorismate: step 2/7.</text>
</comment>
<dbReference type="GO" id="GO:0009234">
    <property type="term" value="P:menaquinone biosynthetic process"/>
    <property type="evidence" value="ECO:0007669"/>
    <property type="project" value="UniProtKB-UniRule"/>
</dbReference>
<comment type="pathway">
    <text evidence="6">Quinol/quinone metabolism; menaquinone biosynthesis.</text>
</comment>
<keyword evidence="3 6" id="KW-0460">Magnesium</keyword>
<dbReference type="InterPro" id="IPR012001">
    <property type="entry name" value="Thiamin_PyroP_enz_TPP-bd_dom"/>
</dbReference>
<keyword evidence="2 6" id="KW-0479">Metal-binding</keyword>
<reference evidence="9" key="1">
    <citation type="submission" date="2020-02" db="EMBL/GenBank/DDBJ databases">
        <authorList>
            <person name="Meier V. D."/>
        </authorList>
    </citation>
    <scope>NUCLEOTIDE SEQUENCE</scope>
    <source>
        <strain evidence="9">AVDCRST_MAG56</strain>
    </source>
</reference>
<accession>A0A6J4JUM7</accession>
<dbReference type="NCBIfam" id="TIGR00173">
    <property type="entry name" value="menD"/>
    <property type="match status" value="1"/>
</dbReference>
<keyword evidence="5 6" id="KW-0464">Manganese</keyword>
<feature type="domain" description="Thiamine pyrophosphate enzyme TPP-binding" evidence="7">
    <location>
        <begin position="475"/>
        <end position="588"/>
    </location>
</feature>
<keyword evidence="4 6" id="KW-0786">Thiamine pyrophosphate</keyword>
<dbReference type="SUPFAM" id="SSF52518">
    <property type="entry name" value="Thiamin diphosphate-binding fold (THDP-binding)"/>
    <property type="match status" value="2"/>
</dbReference>
<dbReference type="Gene3D" id="3.40.50.1220">
    <property type="entry name" value="TPP-binding domain"/>
    <property type="match status" value="1"/>
</dbReference>
<dbReference type="InterPro" id="IPR004433">
    <property type="entry name" value="MenaQ_synth_MenD"/>
</dbReference>
<dbReference type="CDD" id="cd02009">
    <property type="entry name" value="TPP_SHCHC_synthase"/>
    <property type="match status" value="1"/>
</dbReference>
<dbReference type="GO" id="GO:0000287">
    <property type="term" value="F:magnesium ion binding"/>
    <property type="evidence" value="ECO:0007669"/>
    <property type="project" value="UniProtKB-UniRule"/>
</dbReference>
<comment type="similarity">
    <text evidence="6">Belongs to the TPP enzyme family. MenD subfamily.</text>
</comment>
<dbReference type="Pfam" id="PF02776">
    <property type="entry name" value="TPP_enzyme_N"/>
    <property type="match status" value="1"/>
</dbReference>
<dbReference type="UniPathway" id="UPA01057">
    <property type="reaction ID" value="UER00164"/>
</dbReference>
<evidence type="ECO:0000256" key="1">
    <source>
        <dbReference type="ARBA" id="ARBA00022679"/>
    </source>
</evidence>
<evidence type="ECO:0000256" key="3">
    <source>
        <dbReference type="ARBA" id="ARBA00022842"/>
    </source>
</evidence>
<dbReference type="CDD" id="cd07037">
    <property type="entry name" value="TPP_PYR_MenD"/>
    <property type="match status" value="1"/>
</dbReference>
<comment type="cofactor">
    <cofactor evidence="6">
        <name>thiamine diphosphate</name>
        <dbReference type="ChEBI" id="CHEBI:58937"/>
    </cofactor>
    <text evidence="6">Binds 1 thiamine pyrophosphate per subunit.</text>
</comment>
<evidence type="ECO:0000313" key="9">
    <source>
        <dbReference type="EMBL" id="CAA9287589.1"/>
    </source>
</evidence>
<dbReference type="HAMAP" id="MF_01659">
    <property type="entry name" value="MenD"/>
    <property type="match status" value="1"/>
</dbReference>
<sequence length="612" mass="68001">MGRRQLSPPGPGKYRPEFGQFRQNPLILPPDHPVLPVAIPQSIVNLAPICARKGVVHFVLSPGSRCAPLTITLARHPEIRTRVVPDERAAAFVALGMAQQLGAPVGLVCTSGTAVLNYAPAVAEAFYQQVPLLVLTADRPPEWIEQQDGQTLNQREVYGKHVKASYQLPTDYVHADAEWQAERIINEAINLAGQYPKGPVHVNVPLREPLYPAPGEKIAFGPVRLIEQWPAQAVLSPGQWVALREMWEEGDRKLVVAGQHAHSGELLAVLRQMQAEMQIPVVGDVISNLHALPDACRAADALLMRQDEAWRESLRPDLLITFGNSVISKNLKLFLRKHKPALHWHLQPAGPVADAFQTLTHVLRVEPLYFFRTLFADLDYQHFLQDDETDADQDYFNGWRQGSQDAARRLGRLFRETPFGEFEAVAECLDALPDDSVLHLANSMAVRYANFAGLQPHQRVEVFANRGTSGIDGCTSTAVGAALQTDRIVTLITGDVAFFYDRNGLWHNDLPPNLRIVLLNNHGGGIFRLLDGPAGQPELEEYFETRQPLRADRAAGEFGLQYFPCRTREDLRKHLPAFFASEGGAKLLEVETDARTNADIYRLFKQGNSGSS</sequence>
<evidence type="ECO:0000256" key="4">
    <source>
        <dbReference type="ARBA" id="ARBA00023052"/>
    </source>
</evidence>
<evidence type="ECO:0000256" key="2">
    <source>
        <dbReference type="ARBA" id="ARBA00022723"/>
    </source>
</evidence>
<name>A0A6J4JUM7_9SPHI</name>
<comment type="cofactor">
    <cofactor evidence="6">
        <name>Mg(2+)</name>
        <dbReference type="ChEBI" id="CHEBI:18420"/>
    </cofactor>
    <cofactor evidence="6">
        <name>Mn(2+)</name>
        <dbReference type="ChEBI" id="CHEBI:29035"/>
    </cofactor>
</comment>
<dbReference type="PIRSF" id="PIRSF004983">
    <property type="entry name" value="MenD"/>
    <property type="match status" value="1"/>
</dbReference>
<keyword evidence="1 6" id="KW-0808">Transferase</keyword>
<dbReference type="PANTHER" id="PTHR42916">
    <property type="entry name" value="2-SUCCINYL-5-ENOLPYRUVYL-6-HYDROXY-3-CYCLOHEXENE-1-CARBOXYLATE SYNTHASE"/>
    <property type="match status" value="1"/>
</dbReference>
<comment type="subunit">
    <text evidence="6">Homodimer.</text>
</comment>
<dbReference type="GO" id="GO:0030976">
    <property type="term" value="F:thiamine pyrophosphate binding"/>
    <property type="evidence" value="ECO:0007669"/>
    <property type="project" value="UniProtKB-UniRule"/>
</dbReference>
<dbReference type="GO" id="GO:0070204">
    <property type="term" value="F:2-succinyl-5-enolpyruvyl-6-hydroxy-3-cyclohexene-1-carboxylic-acid synthase activity"/>
    <property type="evidence" value="ECO:0007669"/>
    <property type="project" value="UniProtKB-UniRule"/>
</dbReference>
<organism evidence="9">
    <name type="scientific">uncultured Cytophagales bacterium</name>
    <dbReference type="NCBI Taxonomy" id="158755"/>
    <lineage>
        <taxon>Bacteria</taxon>
        <taxon>Pseudomonadati</taxon>
        <taxon>Bacteroidota</taxon>
        <taxon>Sphingobacteriia</taxon>
        <taxon>Sphingobacteriales</taxon>
        <taxon>environmental samples</taxon>
    </lineage>
</organism>